<proteinExistence type="predicted"/>
<keyword evidence="4 10" id="KW-0863">Zinc-finger</keyword>
<dbReference type="InterPro" id="IPR008906">
    <property type="entry name" value="HATC_C_dom"/>
</dbReference>
<evidence type="ECO:0000256" key="2">
    <source>
        <dbReference type="ARBA" id="ARBA00011738"/>
    </source>
</evidence>
<gene>
    <name evidence="13" type="ORF">NE237_027891</name>
</gene>
<dbReference type="Pfam" id="PF05699">
    <property type="entry name" value="Dimer_Tnp_hAT"/>
    <property type="match status" value="1"/>
</dbReference>
<keyword evidence="14" id="KW-1185">Reference proteome</keyword>
<evidence type="ECO:0000256" key="4">
    <source>
        <dbReference type="ARBA" id="ARBA00022771"/>
    </source>
</evidence>
<keyword evidence="6" id="KW-0805">Transcription regulation</keyword>
<evidence type="ECO:0000256" key="9">
    <source>
        <dbReference type="ARBA" id="ARBA00023242"/>
    </source>
</evidence>
<dbReference type="OrthoDB" id="2610923at2759"/>
<evidence type="ECO:0000256" key="11">
    <source>
        <dbReference type="SAM" id="MobiDB-lite"/>
    </source>
</evidence>
<dbReference type="PANTHER" id="PTHR46481">
    <property type="entry name" value="ZINC FINGER BED DOMAIN-CONTAINING PROTEIN 4"/>
    <property type="match status" value="1"/>
</dbReference>
<evidence type="ECO:0000256" key="8">
    <source>
        <dbReference type="ARBA" id="ARBA00023163"/>
    </source>
</evidence>
<feature type="domain" description="BED-type" evidence="12">
    <location>
        <begin position="84"/>
        <end position="148"/>
    </location>
</feature>
<accession>A0A9Q0GPD7</accession>
<dbReference type="InterPro" id="IPR036236">
    <property type="entry name" value="Znf_C2H2_sf"/>
</dbReference>
<dbReference type="SUPFAM" id="SSF57667">
    <property type="entry name" value="beta-beta-alpha zinc fingers"/>
    <property type="match status" value="1"/>
</dbReference>
<dbReference type="Pfam" id="PF14372">
    <property type="entry name" value="hAT-like_RNase-H"/>
    <property type="match status" value="1"/>
</dbReference>
<evidence type="ECO:0000313" key="13">
    <source>
        <dbReference type="EMBL" id="KAJ4951059.1"/>
    </source>
</evidence>
<evidence type="ECO:0000256" key="5">
    <source>
        <dbReference type="ARBA" id="ARBA00022833"/>
    </source>
</evidence>
<dbReference type="SMART" id="SM00614">
    <property type="entry name" value="ZnF_BED"/>
    <property type="match status" value="1"/>
</dbReference>
<keyword evidence="7" id="KW-0238">DNA-binding</keyword>
<dbReference type="InterPro" id="IPR025525">
    <property type="entry name" value="hAT-like_transposase_RNase-H"/>
</dbReference>
<dbReference type="SUPFAM" id="SSF53098">
    <property type="entry name" value="Ribonuclease H-like"/>
    <property type="match status" value="1"/>
</dbReference>
<protein>
    <recommendedName>
        <fullName evidence="12">BED-type domain-containing protein</fullName>
    </recommendedName>
</protein>
<dbReference type="EMBL" id="JAMYWD010000012">
    <property type="protein sequence ID" value="KAJ4951059.1"/>
    <property type="molecule type" value="Genomic_DNA"/>
</dbReference>
<comment type="subunit">
    <text evidence="2">Homodimer.</text>
</comment>
<dbReference type="PROSITE" id="PS50808">
    <property type="entry name" value="ZF_BED"/>
    <property type="match status" value="1"/>
</dbReference>
<name>A0A9Q0GPD7_9MAGN</name>
<organism evidence="13 14">
    <name type="scientific">Protea cynaroides</name>
    <dbReference type="NCBI Taxonomy" id="273540"/>
    <lineage>
        <taxon>Eukaryota</taxon>
        <taxon>Viridiplantae</taxon>
        <taxon>Streptophyta</taxon>
        <taxon>Embryophyta</taxon>
        <taxon>Tracheophyta</taxon>
        <taxon>Spermatophyta</taxon>
        <taxon>Magnoliopsida</taxon>
        <taxon>Proteales</taxon>
        <taxon>Proteaceae</taxon>
        <taxon>Protea</taxon>
    </lineage>
</organism>
<dbReference type="InterPro" id="IPR003656">
    <property type="entry name" value="Znf_BED"/>
</dbReference>
<evidence type="ECO:0000256" key="7">
    <source>
        <dbReference type="ARBA" id="ARBA00023125"/>
    </source>
</evidence>
<keyword evidence="9" id="KW-0539">Nucleus</keyword>
<keyword evidence="5" id="KW-0862">Zinc</keyword>
<dbReference type="Proteomes" id="UP001141806">
    <property type="component" value="Unassembled WGS sequence"/>
</dbReference>
<evidence type="ECO:0000256" key="10">
    <source>
        <dbReference type="PROSITE-ProRule" id="PRU00027"/>
    </source>
</evidence>
<dbReference type="GO" id="GO:0005634">
    <property type="term" value="C:nucleus"/>
    <property type="evidence" value="ECO:0007669"/>
    <property type="project" value="UniProtKB-SubCell"/>
</dbReference>
<evidence type="ECO:0000256" key="3">
    <source>
        <dbReference type="ARBA" id="ARBA00022723"/>
    </source>
</evidence>
<dbReference type="GO" id="GO:0003677">
    <property type="term" value="F:DNA binding"/>
    <property type="evidence" value="ECO:0007669"/>
    <property type="project" value="UniProtKB-KW"/>
</dbReference>
<dbReference type="GO" id="GO:0046983">
    <property type="term" value="F:protein dimerization activity"/>
    <property type="evidence" value="ECO:0007669"/>
    <property type="project" value="InterPro"/>
</dbReference>
<dbReference type="GO" id="GO:0009791">
    <property type="term" value="P:post-embryonic development"/>
    <property type="evidence" value="ECO:0007669"/>
    <property type="project" value="UniProtKB-ARBA"/>
</dbReference>
<dbReference type="GO" id="GO:0008270">
    <property type="term" value="F:zinc ion binding"/>
    <property type="evidence" value="ECO:0007669"/>
    <property type="project" value="UniProtKB-KW"/>
</dbReference>
<evidence type="ECO:0000313" key="14">
    <source>
        <dbReference type="Proteomes" id="UP001141806"/>
    </source>
</evidence>
<reference evidence="13" key="1">
    <citation type="journal article" date="2023" name="Plant J.">
        <title>The genome of the king protea, Protea cynaroides.</title>
        <authorList>
            <person name="Chang J."/>
            <person name="Duong T.A."/>
            <person name="Schoeman C."/>
            <person name="Ma X."/>
            <person name="Roodt D."/>
            <person name="Barker N."/>
            <person name="Li Z."/>
            <person name="Van de Peer Y."/>
            <person name="Mizrachi E."/>
        </authorList>
    </citation>
    <scope>NUCLEOTIDE SEQUENCE</scope>
    <source>
        <tissue evidence="13">Young leaves</tissue>
    </source>
</reference>
<keyword evidence="8" id="KW-0804">Transcription</keyword>
<dbReference type="InterPro" id="IPR052035">
    <property type="entry name" value="ZnF_BED_domain_contain"/>
</dbReference>
<comment type="subcellular location">
    <subcellularLocation>
        <location evidence="1">Nucleus</location>
    </subcellularLocation>
</comment>
<dbReference type="PANTHER" id="PTHR46481:SF10">
    <property type="entry name" value="ZINC FINGER BED DOMAIN-CONTAINING PROTEIN 39"/>
    <property type="match status" value="1"/>
</dbReference>
<evidence type="ECO:0000256" key="1">
    <source>
        <dbReference type="ARBA" id="ARBA00004123"/>
    </source>
</evidence>
<sequence length="730" mass="82697">MGFNQSSDDSDFGVSLTVPIPVSSEPYIALGPLARLLSFLFADLSHIPFFSSRIGERLVFKMSANGDNTELVSAETQPNNRRRRKKSIVWEHFTIEPVGAGCTRACCKQCKQTFAYRTGSKLAGTSHLKRHIVLGTCPVICRNQEKNQLTPYSPGAKTGSFTDPLRKKRRASPGSPFFPFDQDYCRQEIAKMIIMHEYPLHMVEHPAFVAFVQNLQPRFNMVSFSTVQGDCVAIYIREKQSLQNVLEGMPGRISLALDVWTSNQNLGYVLVRGQYIDADWKLYRMILNVVMVPNPDSGNALNQAVVSFLSDWGLESKLFTITVDHRFSNDEATGDLKGFFSIKNPLMLNGQLLIGQCYAHVLSSLAQDALTAVREIVNKVRTSVKFVKTSETHEEKFTELKEQLQVPSRKTLFLDDETKWNTTYLMLVVALELKEVFSCLDTSDPEYKEAPSMDDWKQVETLCTYLKLLYDAASILTATTYPTSNMFFHEVWKIYLELSHAVVIQDPFISNLARPMQEKFDKYWKDCNLVLAVAVVMDPRFKMKLVEFSFTKIYGDDANTYIKIVDEGIHELFLEYVAQPLPLTPTYVEHGIPSSPKRETSPGETLLATGDGLLDFDVYISEISASQQSKSELDQYLEESLLPRIQEFDILGWWKLNNLKYPTLSKMARDILSIPVSTVDSDAVFNVGHTVLDSYRASLRPETLEALICAKDWLQFGSTEMSNAIVKMEF</sequence>
<evidence type="ECO:0000259" key="12">
    <source>
        <dbReference type="PROSITE" id="PS50808"/>
    </source>
</evidence>
<feature type="region of interest" description="Disordered" evidence="11">
    <location>
        <begin position="152"/>
        <end position="174"/>
    </location>
</feature>
<dbReference type="AlphaFoldDB" id="A0A9Q0GPD7"/>
<comment type="caution">
    <text evidence="13">The sequence shown here is derived from an EMBL/GenBank/DDBJ whole genome shotgun (WGS) entry which is preliminary data.</text>
</comment>
<evidence type="ECO:0000256" key="6">
    <source>
        <dbReference type="ARBA" id="ARBA00023015"/>
    </source>
</evidence>
<dbReference type="InterPro" id="IPR012337">
    <property type="entry name" value="RNaseH-like_sf"/>
</dbReference>
<keyword evidence="3" id="KW-0479">Metal-binding</keyword>